<protein>
    <submittedName>
        <fullName evidence="1">Uncharacterized protein</fullName>
    </submittedName>
</protein>
<proteinExistence type="predicted"/>
<comment type="caution">
    <text evidence="1">The sequence shown here is derived from an EMBL/GenBank/DDBJ whole genome shotgun (WGS) entry which is preliminary data.</text>
</comment>
<sequence length="82" mass="9272">MLGSIAGEFGYLIRDNSQYRCFGVNTWQGFCYKAGPNCCISQESFEKLPSDFPLYSGKYALEADSHDNYVTKEDLKKLEGLL</sequence>
<gene>
    <name evidence="1" type="ORF">AALT52_01430</name>
</gene>
<accession>A0ABV4DQ78</accession>
<keyword evidence="2" id="KW-1185">Reference proteome</keyword>
<name>A0ABV4DQ78_9LACO</name>
<reference evidence="1 2" key="1">
    <citation type="submission" date="2024-03" db="EMBL/GenBank/DDBJ databases">
        <title>Mouse gut bacterial collection (mGBC) of GemPharmatech.</title>
        <authorList>
            <person name="He Y."/>
            <person name="Dong L."/>
            <person name="Wu D."/>
            <person name="Gao X."/>
            <person name="Lin Z."/>
        </authorList>
    </citation>
    <scope>NUCLEOTIDE SEQUENCE [LARGE SCALE GENOMIC DNA]</scope>
    <source>
        <strain evidence="1 2">15-30</strain>
    </source>
</reference>
<evidence type="ECO:0000313" key="1">
    <source>
        <dbReference type="EMBL" id="MEY8661561.1"/>
    </source>
</evidence>
<dbReference type="Proteomes" id="UP001565236">
    <property type="component" value="Unassembled WGS sequence"/>
</dbReference>
<evidence type="ECO:0000313" key="2">
    <source>
        <dbReference type="Proteomes" id="UP001565236"/>
    </source>
</evidence>
<dbReference type="RefSeq" id="WP_369940411.1">
    <property type="nucleotide sequence ID" value="NZ_JBCLUF010000003.1"/>
</dbReference>
<organism evidence="1 2">
    <name type="scientific">Ligilactobacillus faecis</name>
    <dbReference type="NCBI Taxonomy" id="762833"/>
    <lineage>
        <taxon>Bacteria</taxon>
        <taxon>Bacillati</taxon>
        <taxon>Bacillota</taxon>
        <taxon>Bacilli</taxon>
        <taxon>Lactobacillales</taxon>
        <taxon>Lactobacillaceae</taxon>
        <taxon>Ligilactobacillus</taxon>
    </lineage>
</organism>
<dbReference type="EMBL" id="JBCLUF010000003">
    <property type="protein sequence ID" value="MEY8661561.1"/>
    <property type="molecule type" value="Genomic_DNA"/>
</dbReference>